<gene>
    <name evidence="2" type="ORF">M0813_00080</name>
</gene>
<comment type="caution">
    <text evidence="2">The sequence shown here is derived from an EMBL/GenBank/DDBJ whole genome shotgun (WGS) entry which is preliminary data.</text>
</comment>
<dbReference type="EMBL" id="JAOAOG010000103">
    <property type="protein sequence ID" value="KAJ6248925.1"/>
    <property type="molecule type" value="Genomic_DNA"/>
</dbReference>
<feature type="compositionally biased region" description="Polar residues" evidence="1">
    <location>
        <begin position="19"/>
        <end position="30"/>
    </location>
</feature>
<proteinExistence type="predicted"/>
<organism evidence="2 3">
    <name type="scientific">Anaeramoeba flamelloides</name>
    <dbReference type="NCBI Taxonomy" id="1746091"/>
    <lineage>
        <taxon>Eukaryota</taxon>
        <taxon>Metamonada</taxon>
        <taxon>Anaeramoebidae</taxon>
        <taxon>Anaeramoeba</taxon>
    </lineage>
</organism>
<evidence type="ECO:0000313" key="3">
    <source>
        <dbReference type="Proteomes" id="UP001150062"/>
    </source>
</evidence>
<protein>
    <submittedName>
        <fullName evidence="2">Uncharacterized protein</fullName>
    </submittedName>
</protein>
<reference evidence="2" key="1">
    <citation type="submission" date="2022-08" db="EMBL/GenBank/DDBJ databases">
        <title>Novel sulfate-reducing endosymbionts in the free-living metamonad Anaeramoeba.</title>
        <authorList>
            <person name="Jerlstrom-Hultqvist J."/>
            <person name="Cepicka I."/>
            <person name="Gallot-Lavallee L."/>
            <person name="Salas-Leiva D."/>
            <person name="Curtis B.A."/>
            <person name="Zahonova K."/>
            <person name="Pipaliya S."/>
            <person name="Dacks J."/>
            <person name="Roger A.J."/>
        </authorList>
    </citation>
    <scope>NUCLEOTIDE SEQUENCE</scope>
    <source>
        <strain evidence="2">Schooner1</strain>
    </source>
</reference>
<feature type="region of interest" description="Disordered" evidence="1">
    <location>
        <begin position="1"/>
        <end position="30"/>
    </location>
</feature>
<dbReference type="Proteomes" id="UP001150062">
    <property type="component" value="Unassembled WGS sequence"/>
</dbReference>
<accession>A0ABQ8YWJ8</accession>
<name>A0ABQ8YWJ8_9EUKA</name>
<evidence type="ECO:0000313" key="2">
    <source>
        <dbReference type="EMBL" id="KAJ6248925.1"/>
    </source>
</evidence>
<sequence>MNLSIDKSNDFEFKRRRTTSPLTKRSQTNLSYRRNRKRFAATSKVNPTALFAQSKPQTKKHTTNFAQSAKVTKCNNDQTKKSVLVSNFDIFKKQGFGFAKPTCHPCAMLNLENKVFDYEKQLFPKEKFTILKSVEVELHL</sequence>
<evidence type="ECO:0000256" key="1">
    <source>
        <dbReference type="SAM" id="MobiDB-lite"/>
    </source>
</evidence>
<keyword evidence="3" id="KW-1185">Reference proteome</keyword>